<name>A0A4Y2GW07_ARAVE</name>
<reference evidence="1 2" key="1">
    <citation type="journal article" date="2019" name="Sci. Rep.">
        <title>Orb-weaving spider Araneus ventricosus genome elucidates the spidroin gene catalogue.</title>
        <authorList>
            <person name="Kono N."/>
            <person name="Nakamura H."/>
            <person name="Ohtoshi R."/>
            <person name="Moran D.A.P."/>
            <person name="Shinohara A."/>
            <person name="Yoshida Y."/>
            <person name="Fujiwara M."/>
            <person name="Mori M."/>
            <person name="Tomita M."/>
            <person name="Arakawa K."/>
        </authorList>
    </citation>
    <scope>NUCLEOTIDE SEQUENCE [LARGE SCALE GENOMIC DNA]</scope>
</reference>
<proteinExistence type="predicted"/>
<protein>
    <submittedName>
        <fullName evidence="1">Uncharacterized protein</fullName>
    </submittedName>
</protein>
<dbReference type="Proteomes" id="UP000499080">
    <property type="component" value="Unassembled WGS sequence"/>
</dbReference>
<dbReference type="OrthoDB" id="5326588at2759"/>
<organism evidence="1 2">
    <name type="scientific">Araneus ventricosus</name>
    <name type="common">Orbweaver spider</name>
    <name type="synonym">Epeira ventricosa</name>
    <dbReference type="NCBI Taxonomy" id="182803"/>
    <lineage>
        <taxon>Eukaryota</taxon>
        <taxon>Metazoa</taxon>
        <taxon>Ecdysozoa</taxon>
        <taxon>Arthropoda</taxon>
        <taxon>Chelicerata</taxon>
        <taxon>Arachnida</taxon>
        <taxon>Araneae</taxon>
        <taxon>Araneomorphae</taxon>
        <taxon>Entelegynae</taxon>
        <taxon>Araneoidea</taxon>
        <taxon>Araneidae</taxon>
        <taxon>Araneus</taxon>
    </lineage>
</organism>
<dbReference type="AlphaFoldDB" id="A0A4Y2GW07"/>
<sequence>MDNGFVTNMDSSFPAMLVLRLGKEFYRGIYGNVRRMESSTSDLGDKPGDRLGNEMWDLKSTGIFLISPLRTPGTGFIQMITCDVTTCLGDYKRTVLGSQCRIVCVDRH</sequence>
<evidence type="ECO:0000313" key="2">
    <source>
        <dbReference type="Proteomes" id="UP000499080"/>
    </source>
</evidence>
<keyword evidence="2" id="KW-1185">Reference proteome</keyword>
<comment type="caution">
    <text evidence="1">The sequence shown here is derived from an EMBL/GenBank/DDBJ whole genome shotgun (WGS) entry which is preliminary data.</text>
</comment>
<evidence type="ECO:0000313" key="1">
    <source>
        <dbReference type="EMBL" id="GBM56708.1"/>
    </source>
</evidence>
<dbReference type="EMBL" id="BGPR01001560">
    <property type="protein sequence ID" value="GBM56708.1"/>
    <property type="molecule type" value="Genomic_DNA"/>
</dbReference>
<accession>A0A4Y2GW07</accession>
<gene>
    <name evidence="1" type="ORF">AVEN_224756_1</name>
</gene>